<keyword evidence="2" id="KW-1185">Reference proteome</keyword>
<evidence type="ECO:0008006" key="3">
    <source>
        <dbReference type="Google" id="ProtNLM"/>
    </source>
</evidence>
<evidence type="ECO:0000313" key="2">
    <source>
        <dbReference type="Proteomes" id="UP001497482"/>
    </source>
</evidence>
<accession>A0AAV2M2T1</accession>
<gene>
    <name evidence="1" type="ORF">KC01_LOCUS34596</name>
</gene>
<protein>
    <recommendedName>
        <fullName evidence="3">Secreted protein</fullName>
    </recommendedName>
</protein>
<name>A0AAV2M2T1_KNICA</name>
<dbReference type="EMBL" id="OZ035827">
    <property type="protein sequence ID" value="CAL1607561.1"/>
    <property type="molecule type" value="Genomic_DNA"/>
</dbReference>
<proteinExistence type="predicted"/>
<sequence length="86" mass="9463">MLSFGGFLQTLPGWAQYGPVYDSPQSWSSGSTTRGKSFYPPAGDAWVGWHCRMGMGSRRHCTVGWDVVYSSSSTTELRHQGAFRPG</sequence>
<dbReference type="AlphaFoldDB" id="A0AAV2M2T1"/>
<dbReference type="Proteomes" id="UP001497482">
    <property type="component" value="Chromosome 5"/>
</dbReference>
<reference evidence="1 2" key="1">
    <citation type="submission" date="2024-04" db="EMBL/GenBank/DDBJ databases">
        <authorList>
            <person name="Waldvogel A.-M."/>
            <person name="Schoenle A."/>
        </authorList>
    </citation>
    <scope>NUCLEOTIDE SEQUENCE [LARGE SCALE GENOMIC DNA]</scope>
</reference>
<evidence type="ECO:0000313" key="1">
    <source>
        <dbReference type="EMBL" id="CAL1607561.1"/>
    </source>
</evidence>
<organism evidence="1 2">
    <name type="scientific">Knipowitschia caucasica</name>
    <name type="common">Caucasian dwarf goby</name>
    <name type="synonym">Pomatoschistus caucasicus</name>
    <dbReference type="NCBI Taxonomy" id="637954"/>
    <lineage>
        <taxon>Eukaryota</taxon>
        <taxon>Metazoa</taxon>
        <taxon>Chordata</taxon>
        <taxon>Craniata</taxon>
        <taxon>Vertebrata</taxon>
        <taxon>Euteleostomi</taxon>
        <taxon>Actinopterygii</taxon>
        <taxon>Neopterygii</taxon>
        <taxon>Teleostei</taxon>
        <taxon>Neoteleostei</taxon>
        <taxon>Acanthomorphata</taxon>
        <taxon>Gobiaria</taxon>
        <taxon>Gobiiformes</taxon>
        <taxon>Gobioidei</taxon>
        <taxon>Gobiidae</taxon>
        <taxon>Gobiinae</taxon>
        <taxon>Knipowitschia</taxon>
    </lineage>
</organism>